<sequence length="395" mass="45719">MLIDFFYALRAGQLPVSVKEYLALLEALEAGVVGPRSEGGWSQDDFYHLARTVLVKDEKHFDKFDRAFGAYFKGVELVADFRKEIPTDWLRQVLERELTPEQKAAIEKMGWDELMETLKKRLEEQQERHEGGSKWIGTGGTSPFGHGGTNPQGVRIGGQGRNKSAVKVWDQRAFRDYDDTQELGTRNIKVALRRLRRFAREGNALELDLPDTIRSTAANAGWLDIRMVPERHNNARVLLLMDVGGSMDEHVQRVEELFSAARSEFKHLEFYYFHNCVYDYVWKNNRRRFAEKFPTWDLIRKYNRDYKLIFVGDATMSPYEILQPGGSVEYNNEEPGAEWLQRLTHAFPKHAWINPEPQGVWQYRQSIGLILQLLGGRMHPLSLKGLEEAMRLLSK</sequence>
<dbReference type="PANTHER" id="PTHR39338:SF7">
    <property type="entry name" value="BLL6692 PROTEIN"/>
    <property type="match status" value="1"/>
</dbReference>
<dbReference type="Proteomes" id="UP000248856">
    <property type="component" value="Unassembled WGS sequence"/>
</dbReference>
<dbReference type="RefSeq" id="WP_111878889.1">
    <property type="nucleotide sequence ID" value="NZ_CBCSGC010000012.1"/>
</dbReference>
<dbReference type="InterPro" id="IPR008912">
    <property type="entry name" value="Uncharacterised_CoxE"/>
</dbReference>
<accession>A0A328YXU4</accession>
<organism evidence="1 2">
    <name type="scientific">Paracidovorax anthurii</name>
    <dbReference type="NCBI Taxonomy" id="78229"/>
    <lineage>
        <taxon>Bacteria</taxon>
        <taxon>Pseudomonadati</taxon>
        <taxon>Pseudomonadota</taxon>
        <taxon>Betaproteobacteria</taxon>
        <taxon>Burkholderiales</taxon>
        <taxon>Comamonadaceae</taxon>
        <taxon>Paracidovorax</taxon>
    </lineage>
</organism>
<reference evidence="1 2" key="1">
    <citation type="submission" date="2018-06" db="EMBL/GenBank/DDBJ databases">
        <title>Genomic Encyclopedia of Archaeal and Bacterial Type Strains, Phase II (KMG-II): from individual species to whole genera.</title>
        <authorList>
            <person name="Goeker M."/>
        </authorList>
    </citation>
    <scope>NUCLEOTIDE SEQUENCE [LARGE SCALE GENOMIC DNA]</scope>
    <source>
        <strain evidence="1 2">CFPB 3232</strain>
    </source>
</reference>
<dbReference type="Pfam" id="PF05762">
    <property type="entry name" value="VWA_CoxE"/>
    <property type="match status" value="1"/>
</dbReference>
<keyword evidence="2" id="KW-1185">Reference proteome</keyword>
<dbReference type="EMBL" id="QLTA01000033">
    <property type="protein sequence ID" value="RAR77973.1"/>
    <property type="molecule type" value="Genomic_DNA"/>
</dbReference>
<evidence type="ECO:0000313" key="1">
    <source>
        <dbReference type="EMBL" id="RAR77973.1"/>
    </source>
</evidence>
<gene>
    <name evidence="1" type="ORF">AX018_103311</name>
</gene>
<protein>
    <recommendedName>
        <fullName evidence="3">VWA domain containing CoxE-like protein</fullName>
    </recommendedName>
</protein>
<dbReference type="OrthoDB" id="9764216at2"/>
<evidence type="ECO:0008006" key="3">
    <source>
        <dbReference type="Google" id="ProtNLM"/>
    </source>
</evidence>
<dbReference type="AlphaFoldDB" id="A0A328YXU4"/>
<proteinExistence type="predicted"/>
<name>A0A328YXU4_9BURK</name>
<evidence type="ECO:0000313" key="2">
    <source>
        <dbReference type="Proteomes" id="UP000248856"/>
    </source>
</evidence>
<comment type="caution">
    <text evidence="1">The sequence shown here is derived from an EMBL/GenBank/DDBJ whole genome shotgun (WGS) entry which is preliminary data.</text>
</comment>
<dbReference type="PANTHER" id="PTHR39338">
    <property type="entry name" value="BLL5662 PROTEIN-RELATED"/>
    <property type="match status" value="1"/>
</dbReference>